<evidence type="ECO:0000259" key="2">
    <source>
        <dbReference type="Pfam" id="PF05425"/>
    </source>
</evidence>
<reference evidence="3 4" key="1">
    <citation type="submission" date="2018-03" db="EMBL/GenBank/DDBJ databases">
        <authorList>
            <person name="Wu G."/>
        </authorList>
    </citation>
    <scope>NUCLEOTIDE SEQUENCE [LARGE SCALE GENOMIC DNA]</scope>
    <source>
        <strain evidence="3 4">SAM-118</strain>
    </source>
</reference>
<evidence type="ECO:0000313" key="4">
    <source>
        <dbReference type="Proteomes" id="UP000284283"/>
    </source>
</evidence>
<dbReference type="EMBL" id="PYTT01000026">
    <property type="protein sequence ID" value="RNL06376.1"/>
    <property type="molecule type" value="Genomic_DNA"/>
</dbReference>
<proteinExistence type="predicted"/>
<feature type="domain" description="Copper resistance protein D" evidence="2">
    <location>
        <begin position="1"/>
        <end position="88"/>
    </location>
</feature>
<dbReference type="InterPro" id="IPR008457">
    <property type="entry name" value="Cu-R_CopD_dom"/>
</dbReference>
<accession>A0AAE8F9T0</accession>
<keyword evidence="1" id="KW-0472">Membrane</keyword>
<organism evidence="3 4">
    <name type="scientific">Xanthomonas vasicola pv. vasculorum</name>
    <dbReference type="NCBI Taxonomy" id="325776"/>
    <lineage>
        <taxon>Bacteria</taxon>
        <taxon>Pseudomonadati</taxon>
        <taxon>Pseudomonadota</taxon>
        <taxon>Gammaproteobacteria</taxon>
        <taxon>Lysobacterales</taxon>
        <taxon>Lysobacteraceae</taxon>
        <taxon>Xanthomonas</taxon>
    </lineage>
</organism>
<feature type="transmembrane region" description="Helical" evidence="1">
    <location>
        <begin position="71"/>
        <end position="89"/>
    </location>
</feature>
<protein>
    <submittedName>
        <fullName evidence="3">Copper resistance protein CopD</fullName>
    </submittedName>
</protein>
<dbReference type="RefSeq" id="WP_148042649.1">
    <property type="nucleotide sequence ID" value="NZ_PYTT01000026.1"/>
</dbReference>
<feature type="transmembrane region" description="Helical" evidence="1">
    <location>
        <begin position="27"/>
        <end position="50"/>
    </location>
</feature>
<evidence type="ECO:0000313" key="3">
    <source>
        <dbReference type="EMBL" id="RNL06376.1"/>
    </source>
</evidence>
<dbReference type="GO" id="GO:0016020">
    <property type="term" value="C:membrane"/>
    <property type="evidence" value="ECO:0007669"/>
    <property type="project" value="InterPro"/>
</dbReference>
<name>A0AAE8F9T0_XANVA</name>
<comment type="caution">
    <text evidence="3">The sequence shown here is derived from an EMBL/GenBank/DDBJ whole genome shotgun (WGS) entry which is preliminary data.</text>
</comment>
<dbReference type="AlphaFoldDB" id="A0AAE8F9T0"/>
<evidence type="ECO:0000256" key="1">
    <source>
        <dbReference type="SAM" id="Phobius"/>
    </source>
</evidence>
<dbReference type="Proteomes" id="UP000284283">
    <property type="component" value="Unassembled WGS sequence"/>
</dbReference>
<feature type="non-terminal residue" evidence="3">
    <location>
        <position position="1"/>
    </location>
</feature>
<gene>
    <name evidence="3" type="ORF">C9386_03145</name>
</gene>
<sequence>CVLALVVTGIVNAVVRLDSLSAFYDTAYGRVILAKIVAIGLLVALGWWWRRTWVVASAAHRMSSDGSLRRAIGEVVFMAIAFGLAAALATTA</sequence>
<dbReference type="Pfam" id="PF05425">
    <property type="entry name" value="CopD"/>
    <property type="match status" value="1"/>
</dbReference>
<keyword evidence="1" id="KW-0812">Transmembrane</keyword>
<keyword evidence="1" id="KW-1133">Transmembrane helix</keyword>